<name>A0ACD3RI95_LARCR</name>
<sequence>MLSLTRAVVSGVARAPAAVSQGGVTAITRFNSTAQSAPKKTTFGPLADQDRIFTNLYGRHDWRLKGALKRGDWYKTKEILLKGVDWILNEVKVSGLRGRGGAGFPTGMKWSFMNKPSDGRPKYLVVNADEGEPGTCKDREIMRHDPHKLVEGCLVAGRAMGARAAYIYIRGEFYNESSNLQVAINEAYAAGLIGRNACGSGYDFDVFVVRGAGAYICGEETALIESIEGKQGKPRLKPPFPADVGVFGCPTTVANVETVSVAPTICRRGGSWFLGFGRERNSGTKLFNISGHVNTPCTVEEEMSIPLKDLIERHAGGVRGGWDNLLAIIPGGSSTPLIPKSVCEEVLMDFDGLIQAQTGLGTAAIIVMDKSTDIIRAIARLIEFYKHESCGQCTPCREGVDWMNNMMWRFVKGDARAAEIDMIWELSKQIEGHTICALGDGAAWPVQNIHRGFISVDVSPCRTLHAAGVVSESISMEMLKIEQVIVGSERRSTSAEIKSEPAVVPLQSYQHESLQCFQCFITFCSSKAKERHMRRSHRDQYKLQLPQTNTLFTCYTCDKSFTSSDELSQHQATHNREEKPFNCSYCRKNFFTFTELNKHRRHECIQRRCPCRDCGALFPNPSRLRNHRIAVHPQRPVVADDIDTYQCCKCSCGFQTEEELLQHQEIFANDLNCETKSQGKKRGRKPKYAAQMEMDDIKKIKQQEEAEEGCNDSITEGCVSNDVQTELKIPCSEADCDLTFPSVAALRAHKREEHGPLPRKALTCIECEESYTRPEQLKIHMARAHRAEYTCHTCGKSFARESILKIHQNTHTEGEEEAEQR</sequence>
<reference evidence="1" key="1">
    <citation type="submission" date="2018-11" db="EMBL/GenBank/DDBJ databases">
        <title>The sequence and de novo assembly of Larimichthys crocea genome using PacBio and Hi-C technologies.</title>
        <authorList>
            <person name="Xu P."/>
            <person name="Chen B."/>
            <person name="Zhou Z."/>
            <person name="Ke Q."/>
            <person name="Wu Y."/>
            <person name="Bai H."/>
            <person name="Pu F."/>
        </authorList>
    </citation>
    <scope>NUCLEOTIDE SEQUENCE</scope>
    <source>
        <tissue evidence="1">Muscle</tissue>
    </source>
</reference>
<dbReference type="Proteomes" id="UP000793456">
    <property type="component" value="Chromosome VI"/>
</dbReference>
<evidence type="ECO:0000313" key="2">
    <source>
        <dbReference type="Proteomes" id="UP000793456"/>
    </source>
</evidence>
<proteinExistence type="predicted"/>
<gene>
    <name evidence="1" type="ORF">E3U43_010735</name>
</gene>
<evidence type="ECO:0000313" key="1">
    <source>
        <dbReference type="EMBL" id="TMS18409.1"/>
    </source>
</evidence>
<accession>A0ACD3RI95</accession>
<keyword evidence="2" id="KW-1185">Reference proteome</keyword>
<comment type="caution">
    <text evidence="1">The sequence shown here is derived from an EMBL/GenBank/DDBJ whole genome shotgun (WGS) entry which is preliminary data.</text>
</comment>
<dbReference type="EMBL" id="CM011679">
    <property type="protein sequence ID" value="TMS18409.1"/>
    <property type="molecule type" value="Genomic_DNA"/>
</dbReference>
<protein>
    <submittedName>
        <fullName evidence="1">Uncharacterized protein</fullName>
    </submittedName>
</protein>
<organism evidence="1 2">
    <name type="scientific">Larimichthys crocea</name>
    <name type="common">Large yellow croaker</name>
    <name type="synonym">Pseudosciaena crocea</name>
    <dbReference type="NCBI Taxonomy" id="215358"/>
    <lineage>
        <taxon>Eukaryota</taxon>
        <taxon>Metazoa</taxon>
        <taxon>Chordata</taxon>
        <taxon>Craniata</taxon>
        <taxon>Vertebrata</taxon>
        <taxon>Euteleostomi</taxon>
        <taxon>Actinopterygii</taxon>
        <taxon>Neopterygii</taxon>
        <taxon>Teleostei</taxon>
        <taxon>Neoteleostei</taxon>
        <taxon>Acanthomorphata</taxon>
        <taxon>Eupercaria</taxon>
        <taxon>Sciaenidae</taxon>
        <taxon>Larimichthys</taxon>
    </lineage>
</organism>